<reference evidence="1" key="1">
    <citation type="submission" date="2015-04" db="EMBL/GenBank/DDBJ databases">
        <title>The genome sequence of the plant pathogenic Rhizarian Plasmodiophora brassicae reveals insights in its biotrophic life cycle and the origin of chitin synthesis.</title>
        <authorList>
            <person name="Schwelm A."/>
            <person name="Fogelqvist J."/>
            <person name="Knaust A."/>
            <person name="Julke S."/>
            <person name="Lilja T."/>
            <person name="Dhandapani V."/>
            <person name="Bonilla-Rosso G."/>
            <person name="Karlsson M."/>
            <person name="Shevchenko A."/>
            <person name="Choi S.R."/>
            <person name="Kim H.G."/>
            <person name="Park J.Y."/>
            <person name="Lim Y.P."/>
            <person name="Ludwig-Muller J."/>
            <person name="Dixelius C."/>
        </authorList>
    </citation>
    <scope>NUCLEOTIDE SEQUENCE</scope>
    <source>
        <tissue evidence="1">Potato root galls</tissue>
    </source>
</reference>
<accession>A0A0H5QM26</accession>
<proteinExistence type="predicted"/>
<sequence length="103" mass="11990">MVLSGPTLQTLRAFNFRHRHHHHQLIDSAFETLHAALEVRLPYISSRHCPSDIRLEHARVVTQHSSCFMIEGILVIGFREQMIQAIDYCVDVEHRFPVFSKNV</sequence>
<dbReference type="AlphaFoldDB" id="A0A0H5QM26"/>
<organism evidence="1">
    <name type="scientific">Spongospora subterranea</name>
    <dbReference type="NCBI Taxonomy" id="70186"/>
    <lineage>
        <taxon>Eukaryota</taxon>
        <taxon>Sar</taxon>
        <taxon>Rhizaria</taxon>
        <taxon>Endomyxa</taxon>
        <taxon>Phytomyxea</taxon>
        <taxon>Plasmodiophorida</taxon>
        <taxon>Plasmodiophoridae</taxon>
        <taxon>Spongospora</taxon>
    </lineage>
</organism>
<protein>
    <submittedName>
        <fullName evidence="1">Uncharacterized protein</fullName>
    </submittedName>
</protein>
<dbReference type="EMBL" id="HACM01002621">
    <property type="protein sequence ID" value="CRZ03063.1"/>
    <property type="molecule type" value="Transcribed_RNA"/>
</dbReference>
<evidence type="ECO:0000313" key="1">
    <source>
        <dbReference type="EMBL" id="CRZ03063.1"/>
    </source>
</evidence>
<name>A0A0H5QM26_9EUKA</name>
<feature type="non-terminal residue" evidence="1">
    <location>
        <position position="103"/>
    </location>
</feature>